<evidence type="ECO:0000256" key="1">
    <source>
        <dbReference type="ARBA" id="ARBA00001946"/>
    </source>
</evidence>
<evidence type="ECO:0000256" key="4">
    <source>
        <dbReference type="ARBA" id="ARBA00022842"/>
    </source>
</evidence>
<dbReference type="AlphaFoldDB" id="A0A3A9K6G6"/>
<evidence type="ECO:0000313" key="6">
    <source>
        <dbReference type="EMBL" id="RKL67839.1"/>
    </source>
</evidence>
<dbReference type="PROSITE" id="PS00629">
    <property type="entry name" value="IMP_1"/>
    <property type="match status" value="1"/>
</dbReference>
<organism evidence="6 7">
    <name type="scientific">Salipaludibacillus neizhouensis</name>
    <dbReference type="NCBI Taxonomy" id="885475"/>
    <lineage>
        <taxon>Bacteria</taxon>
        <taxon>Bacillati</taxon>
        <taxon>Bacillota</taxon>
        <taxon>Bacilli</taxon>
        <taxon>Bacillales</taxon>
        <taxon>Bacillaceae</taxon>
    </lineage>
</organism>
<feature type="binding site" evidence="5">
    <location>
        <position position="217"/>
    </location>
    <ligand>
        <name>Mg(2+)</name>
        <dbReference type="ChEBI" id="CHEBI:18420"/>
        <label>1</label>
        <note>catalytic</note>
    </ligand>
</feature>
<dbReference type="EMBL" id="PDOE01000003">
    <property type="protein sequence ID" value="RKL67839.1"/>
    <property type="molecule type" value="Genomic_DNA"/>
</dbReference>
<feature type="binding site" evidence="5">
    <location>
        <position position="89"/>
    </location>
    <ligand>
        <name>Mg(2+)</name>
        <dbReference type="ChEBI" id="CHEBI:18420"/>
        <label>1</label>
        <note>catalytic</note>
    </ligand>
</feature>
<dbReference type="Pfam" id="PF00459">
    <property type="entry name" value="Inositol_P"/>
    <property type="match status" value="1"/>
</dbReference>
<evidence type="ECO:0000256" key="2">
    <source>
        <dbReference type="ARBA" id="ARBA00022723"/>
    </source>
</evidence>
<reference evidence="6 7" key="1">
    <citation type="submission" date="2017-10" db="EMBL/GenBank/DDBJ databases">
        <title>Bacillus sp. nov., a halophilic bacterium isolated from a Keqin Lake.</title>
        <authorList>
            <person name="Wang H."/>
        </authorList>
    </citation>
    <scope>NUCLEOTIDE SEQUENCE [LARGE SCALE GENOMIC DNA]</scope>
    <source>
        <strain evidence="6 7">KCTC 13187</strain>
    </source>
</reference>
<dbReference type="InterPro" id="IPR000760">
    <property type="entry name" value="Inositol_monophosphatase-like"/>
</dbReference>
<comment type="cofactor">
    <cofactor evidence="1 5">
        <name>Mg(2+)</name>
        <dbReference type="ChEBI" id="CHEBI:18420"/>
    </cofactor>
</comment>
<dbReference type="GO" id="GO:0007165">
    <property type="term" value="P:signal transduction"/>
    <property type="evidence" value="ECO:0007669"/>
    <property type="project" value="TreeGrafter"/>
</dbReference>
<dbReference type="PRINTS" id="PR00377">
    <property type="entry name" value="IMPHPHTASES"/>
</dbReference>
<feature type="binding site" evidence="5">
    <location>
        <position position="92"/>
    </location>
    <ligand>
        <name>Mg(2+)</name>
        <dbReference type="ChEBI" id="CHEBI:18420"/>
        <label>1</label>
        <note>catalytic</note>
    </ligand>
</feature>
<dbReference type="FunFam" id="3.30.540.10:FF:000003">
    <property type="entry name" value="Inositol-1-monophosphatase"/>
    <property type="match status" value="1"/>
</dbReference>
<accession>A0A3A9K6G6</accession>
<feature type="binding site" evidence="5">
    <location>
        <position position="68"/>
    </location>
    <ligand>
        <name>Mg(2+)</name>
        <dbReference type="ChEBI" id="CHEBI:18420"/>
        <label>1</label>
        <note>catalytic</note>
    </ligand>
</feature>
<feature type="binding site" evidence="5">
    <location>
        <position position="91"/>
    </location>
    <ligand>
        <name>Mg(2+)</name>
        <dbReference type="ChEBI" id="CHEBI:18420"/>
        <label>1</label>
        <note>catalytic</note>
    </ligand>
</feature>
<dbReference type="GO" id="GO:0046872">
    <property type="term" value="F:metal ion binding"/>
    <property type="evidence" value="ECO:0007669"/>
    <property type="project" value="UniProtKB-KW"/>
</dbReference>
<dbReference type="CDD" id="cd01637">
    <property type="entry name" value="IMPase_like"/>
    <property type="match status" value="1"/>
</dbReference>
<dbReference type="Gene3D" id="3.40.190.80">
    <property type="match status" value="1"/>
</dbReference>
<comment type="caution">
    <text evidence="6">The sequence shown here is derived from an EMBL/GenBank/DDBJ whole genome shotgun (WGS) entry which is preliminary data.</text>
</comment>
<proteinExistence type="predicted"/>
<evidence type="ECO:0000313" key="7">
    <source>
        <dbReference type="Proteomes" id="UP000281498"/>
    </source>
</evidence>
<dbReference type="InterPro" id="IPR020583">
    <property type="entry name" value="Inositol_monoP_metal-BS"/>
</dbReference>
<keyword evidence="2 5" id="KW-0479">Metal-binding</keyword>
<keyword evidence="3" id="KW-0378">Hydrolase</keyword>
<dbReference type="Gene3D" id="3.30.540.10">
    <property type="entry name" value="Fructose-1,6-Bisphosphatase, subunit A, domain 1"/>
    <property type="match status" value="1"/>
</dbReference>
<dbReference type="Proteomes" id="UP000281498">
    <property type="component" value="Unassembled WGS sequence"/>
</dbReference>
<keyword evidence="7" id="KW-1185">Reference proteome</keyword>
<protein>
    <submittedName>
        <fullName evidence="6">Inositol monophosphatase</fullName>
    </submittedName>
</protein>
<keyword evidence="4 5" id="KW-0460">Magnesium</keyword>
<evidence type="ECO:0000256" key="3">
    <source>
        <dbReference type="ARBA" id="ARBA00022801"/>
    </source>
</evidence>
<evidence type="ECO:0000256" key="5">
    <source>
        <dbReference type="PIRSR" id="PIRSR600760-2"/>
    </source>
</evidence>
<dbReference type="SUPFAM" id="SSF56655">
    <property type="entry name" value="Carbohydrate phosphatase"/>
    <property type="match status" value="1"/>
</dbReference>
<dbReference type="GO" id="GO:0006020">
    <property type="term" value="P:inositol metabolic process"/>
    <property type="evidence" value="ECO:0007669"/>
    <property type="project" value="TreeGrafter"/>
</dbReference>
<dbReference type="OrthoDB" id="9772456at2"/>
<name>A0A3A9K6G6_9BACI</name>
<dbReference type="GO" id="GO:0008934">
    <property type="term" value="F:inositol monophosphate 1-phosphatase activity"/>
    <property type="evidence" value="ECO:0007669"/>
    <property type="project" value="TreeGrafter"/>
</dbReference>
<sequence>MNKQEIYRFTKEWVYEAGVILRESVTMDLEVEYKTSAADLVTEKDKEIEMFFVKKINATFPNHYILGEEDTASDQKDYNPQNEVVWLVDPIDGTTNFVHQKRNFCISVGVYDNGKPVVGVIYDPISDEMFHALAGEGVYLNDQRMKLPSKVTTYEQALISMNHLWLAPNDFLCEQPIQQMATDIRGFRYIGSAALELAYVSVGRLDGAIFAGLGSWDFGAGYILLQEQGLSVTTLAGDGIDFFKPSSLLTSSKELHQVVQSNYIRLK</sequence>
<dbReference type="PANTHER" id="PTHR20854:SF4">
    <property type="entry name" value="INOSITOL-1-MONOPHOSPHATASE-RELATED"/>
    <property type="match status" value="1"/>
</dbReference>
<dbReference type="PANTHER" id="PTHR20854">
    <property type="entry name" value="INOSITOL MONOPHOSPHATASE"/>
    <property type="match status" value="1"/>
</dbReference>
<gene>
    <name evidence="6" type="ORF">CR203_10640</name>
</gene>